<proteinExistence type="predicted"/>
<sequence>MKPLRCFAGILIATTPLLSGCTILALAKAATSPVGVAAEAVKQTSKVAAKSVATSGKVAGSAVSGAGRVAVSGVRSSSRVSAASVEGSGRVSAASVNAGTRVAAASVEAAGTLSAASIRSLSKLSAAGMVTFVDISTGTVVRVPWRTGLNVYGSSAMAKVGVAQRALAVIRGGRLVYQTAKALAAARALPVQPGDVIRLADYLG</sequence>
<protein>
    <recommendedName>
        <fullName evidence="4">Soluble ligand binding domain-containing protein</fullName>
    </recommendedName>
</protein>
<dbReference type="EMBL" id="CP139781">
    <property type="protein sequence ID" value="WRQ88730.1"/>
    <property type="molecule type" value="Genomic_DNA"/>
</dbReference>
<evidence type="ECO:0008006" key="4">
    <source>
        <dbReference type="Google" id="ProtNLM"/>
    </source>
</evidence>
<reference evidence="2 3" key="2">
    <citation type="submission" date="2023-12" db="EMBL/GenBank/DDBJ databases">
        <title>Description of an unclassified Opitutus bacterium of Verrucomicrobiota.</title>
        <authorList>
            <person name="Zhang D.-F."/>
        </authorList>
    </citation>
    <scope>NUCLEOTIDE SEQUENCE [LARGE SCALE GENOMIC DNA]</scope>
    <source>
        <strain evidence="2 3">WL0086</strain>
    </source>
</reference>
<gene>
    <name evidence="2" type="ORF">K1X11_004890</name>
</gene>
<reference evidence="2 3" key="1">
    <citation type="submission" date="2021-08" db="EMBL/GenBank/DDBJ databases">
        <authorList>
            <person name="Zhang D."/>
            <person name="Zhang A."/>
            <person name="Wang L."/>
        </authorList>
    </citation>
    <scope>NUCLEOTIDE SEQUENCE [LARGE SCALE GENOMIC DNA]</scope>
    <source>
        <strain evidence="2 3">WL0086</strain>
    </source>
</reference>
<dbReference type="RefSeq" id="WP_221031940.1">
    <property type="nucleotide sequence ID" value="NZ_CP139781.1"/>
</dbReference>
<feature type="chain" id="PRO_5045073308" description="Soluble ligand binding domain-containing protein" evidence="1">
    <location>
        <begin position="28"/>
        <end position="204"/>
    </location>
</feature>
<name>A0ABZ1CBH0_9BACT</name>
<accession>A0ABZ1CBH0</accession>
<evidence type="ECO:0000256" key="1">
    <source>
        <dbReference type="SAM" id="SignalP"/>
    </source>
</evidence>
<dbReference type="PROSITE" id="PS51257">
    <property type="entry name" value="PROKAR_LIPOPROTEIN"/>
    <property type="match status" value="1"/>
</dbReference>
<organism evidence="2 3">
    <name type="scientific">Actomonas aquatica</name>
    <dbReference type="NCBI Taxonomy" id="2866162"/>
    <lineage>
        <taxon>Bacteria</taxon>
        <taxon>Pseudomonadati</taxon>
        <taxon>Verrucomicrobiota</taxon>
        <taxon>Opitutia</taxon>
        <taxon>Opitutales</taxon>
        <taxon>Opitutaceae</taxon>
        <taxon>Actomonas</taxon>
    </lineage>
</organism>
<feature type="signal peptide" evidence="1">
    <location>
        <begin position="1"/>
        <end position="27"/>
    </location>
</feature>
<evidence type="ECO:0000313" key="2">
    <source>
        <dbReference type="EMBL" id="WRQ88730.1"/>
    </source>
</evidence>
<keyword evidence="3" id="KW-1185">Reference proteome</keyword>
<keyword evidence="1" id="KW-0732">Signal</keyword>
<dbReference type="Proteomes" id="UP000738431">
    <property type="component" value="Chromosome"/>
</dbReference>
<evidence type="ECO:0000313" key="3">
    <source>
        <dbReference type="Proteomes" id="UP000738431"/>
    </source>
</evidence>